<dbReference type="CDD" id="cd22307">
    <property type="entry name" value="Adgb_C_mid-like"/>
    <property type="match status" value="1"/>
</dbReference>
<organism evidence="3 4">
    <name type="scientific">Fopius arisanus</name>
    <dbReference type="NCBI Taxonomy" id="64838"/>
    <lineage>
        <taxon>Eukaryota</taxon>
        <taxon>Metazoa</taxon>
        <taxon>Ecdysozoa</taxon>
        <taxon>Arthropoda</taxon>
        <taxon>Hexapoda</taxon>
        <taxon>Insecta</taxon>
        <taxon>Pterygota</taxon>
        <taxon>Neoptera</taxon>
        <taxon>Endopterygota</taxon>
        <taxon>Hymenoptera</taxon>
        <taxon>Apocrita</taxon>
        <taxon>Ichneumonoidea</taxon>
        <taxon>Braconidae</taxon>
        <taxon>Opiinae</taxon>
        <taxon>Fopius</taxon>
    </lineage>
</organism>
<dbReference type="PANTHER" id="PTHR46298:SF1">
    <property type="entry name" value="ANDROGLOBIN"/>
    <property type="match status" value="1"/>
</dbReference>
<reference evidence="4" key="1">
    <citation type="submission" date="2025-08" db="UniProtKB">
        <authorList>
            <consortium name="RefSeq"/>
        </authorList>
    </citation>
    <scope>IDENTIFICATION</scope>
    <source>
        <strain evidence="4">USDA-PBARC FA_bdor</strain>
        <tissue evidence="4">Whole organism</tissue>
    </source>
</reference>
<dbReference type="PANTHER" id="PTHR46298">
    <property type="entry name" value="ANDROGLOBIN"/>
    <property type="match status" value="1"/>
</dbReference>
<dbReference type="InterPro" id="IPR054094">
    <property type="entry name" value="Androglobin_IV"/>
</dbReference>
<proteinExistence type="predicted"/>
<accession>A0A9R1T7I5</accession>
<feature type="compositionally biased region" description="Acidic residues" evidence="1">
    <location>
        <begin position="683"/>
        <end position="697"/>
    </location>
</feature>
<dbReference type="InterPro" id="IPR057249">
    <property type="entry name" value="Globin_CP_ADGB"/>
</dbReference>
<dbReference type="KEGG" id="fas:105267171"/>
<gene>
    <name evidence="4" type="primary">LOC105267171</name>
</gene>
<dbReference type="Pfam" id="PF22069">
    <property type="entry name" value="Androglobin_IV"/>
    <property type="match status" value="1"/>
</dbReference>
<dbReference type="RefSeq" id="XP_011304131.1">
    <property type="nucleotide sequence ID" value="XM_011305829.1"/>
</dbReference>
<feature type="region of interest" description="Disordered" evidence="1">
    <location>
        <begin position="683"/>
        <end position="726"/>
    </location>
</feature>
<dbReference type="AlphaFoldDB" id="A0A9R1T7I5"/>
<protein>
    <submittedName>
        <fullName evidence="4">Androglobin-like</fullName>
    </submittedName>
</protein>
<dbReference type="InterPro" id="IPR053033">
    <property type="entry name" value="Androglobin-like"/>
</dbReference>
<dbReference type="PROSITE" id="PS50096">
    <property type="entry name" value="IQ"/>
    <property type="match status" value="1"/>
</dbReference>
<evidence type="ECO:0000313" key="3">
    <source>
        <dbReference type="Proteomes" id="UP000694866"/>
    </source>
</evidence>
<keyword evidence="3" id="KW-1185">Reference proteome</keyword>
<dbReference type="GeneID" id="105267171"/>
<feature type="domain" description="Globin" evidence="2">
    <location>
        <begin position="161"/>
        <end position="348"/>
    </location>
</feature>
<evidence type="ECO:0000256" key="1">
    <source>
        <dbReference type="SAM" id="MobiDB-lite"/>
    </source>
</evidence>
<dbReference type="PROSITE" id="PS52042">
    <property type="entry name" value="GLOBIN_CP_ADGB"/>
    <property type="match status" value="1"/>
</dbReference>
<evidence type="ECO:0000313" key="4">
    <source>
        <dbReference type="RefSeq" id="XP_011304131.1"/>
    </source>
</evidence>
<dbReference type="Proteomes" id="UP000694866">
    <property type="component" value="Unplaced"/>
</dbReference>
<sequence length="763" mass="88584">MEKKANIPWNLWSDVSKSETWDDQPLQPFLLPQSLAPHEWKRFPEIDNAEIVLCDSTDSPDLFSNNRHLLHSEFIRWFCCTLRILNYSHKVDGKKWQGWHHIFSPNKSRRSSDRNPQINPNGTKNLLQVGTRGCAARTLCLNPGRHLLRIFCQSREHYYLTISSDTVFHIGDRMRVQDLMTSESERIEFFAEDVHRRLKTAINSLSTPNDLTDLRDFYQSYMPREIHSKKFCKLDRWRIHERFKAEFLDTAGKKCRENGRRALKIFFMSLESRGGDKTPGADDDTSPAAVKIQSFFRMLRAKKYLRLRQGNDREHEEVKRTLEEVLEAFDTKTMCQVVRNLVNGMGELGMYPCSSDFQNVLEIQKMRGTALVSPGNWVPMVRQNLMVRPGEIVFAALDLFVELPGYSLRCFDNDTSKEVFRAVNNVMPFHYKGNRTGFTVVGYGWTDEDRPATVNWTLHITTRRGSSQFLGEGQSQPLPSMTEDANPAIYELSNIYIPNYNNCLAKATLRVSRKCILSLRLKTSYPKAKITLRVSSTEIMIKEFSGVSAVFLPVVRLDCEVEYLIQGFVLEKSWPLTEDEWRCVQRAKSDLEERISSSGLSGNFVERRTLRAGDSLENPHWSLQILCDPDIIIELQEDVRRDLEMLETKLQWRSQDPGRSDRGKNLREEFRDKISIERCNFEFSEEEQATPPGDDEEIRTLSPPRDRRRLPPLDLPRQAPGTRGMLQEQIQKRTSLLKFEEKSRYLMQRLEMTLVKSLGMPIT</sequence>
<evidence type="ECO:0000259" key="2">
    <source>
        <dbReference type="PROSITE" id="PS52042"/>
    </source>
</evidence>
<dbReference type="OrthoDB" id="9374162at2759"/>
<name>A0A9R1T7I5_9HYME</name>